<dbReference type="InterPro" id="IPR016747">
    <property type="entry name" value="Phosphotransbutyrylase"/>
</dbReference>
<evidence type="ECO:0000259" key="2">
    <source>
        <dbReference type="Pfam" id="PF04892"/>
    </source>
</evidence>
<keyword evidence="4" id="KW-1185">Reference proteome</keyword>
<keyword evidence="1" id="KW-0812">Transmembrane</keyword>
<dbReference type="EMBL" id="FQVM01000035">
    <property type="protein sequence ID" value="SHF11614.1"/>
    <property type="molecule type" value="Genomic_DNA"/>
</dbReference>
<dbReference type="STRING" id="1533.SAMN05443638_1354"/>
<dbReference type="RefSeq" id="WP_072897562.1">
    <property type="nucleotide sequence ID" value="NZ_FQVM01000035.1"/>
</dbReference>
<keyword evidence="1" id="KW-0472">Membrane</keyword>
<protein>
    <submittedName>
        <fullName evidence="3">VanZ like family protein</fullName>
    </submittedName>
</protein>
<dbReference type="Pfam" id="PF04892">
    <property type="entry name" value="VanZ"/>
    <property type="match status" value="1"/>
</dbReference>
<organism evidence="3 4">
    <name type="scientific">Clostridium fallax</name>
    <dbReference type="NCBI Taxonomy" id="1533"/>
    <lineage>
        <taxon>Bacteria</taxon>
        <taxon>Bacillati</taxon>
        <taxon>Bacillota</taxon>
        <taxon>Clostridia</taxon>
        <taxon>Eubacteriales</taxon>
        <taxon>Clostridiaceae</taxon>
        <taxon>Clostridium</taxon>
    </lineage>
</organism>
<keyword evidence="1" id="KW-1133">Transmembrane helix</keyword>
<proteinExistence type="predicted"/>
<feature type="domain" description="VanZ-like" evidence="2">
    <location>
        <begin position="11"/>
        <end position="138"/>
    </location>
</feature>
<feature type="transmembrane region" description="Helical" evidence="1">
    <location>
        <begin position="93"/>
        <end position="111"/>
    </location>
</feature>
<dbReference type="PIRSF" id="PIRSF019083">
    <property type="entry name" value="UCP019083_VanZ"/>
    <property type="match status" value="1"/>
</dbReference>
<dbReference type="InterPro" id="IPR006976">
    <property type="entry name" value="VanZ-like"/>
</dbReference>
<evidence type="ECO:0000256" key="1">
    <source>
        <dbReference type="SAM" id="Phobius"/>
    </source>
</evidence>
<evidence type="ECO:0000313" key="4">
    <source>
        <dbReference type="Proteomes" id="UP000184035"/>
    </source>
</evidence>
<dbReference type="OrthoDB" id="291892at2"/>
<name>A0A1M4Z0N9_9CLOT</name>
<evidence type="ECO:0000313" key="3">
    <source>
        <dbReference type="EMBL" id="SHF11614.1"/>
    </source>
</evidence>
<feature type="transmembrane region" description="Helical" evidence="1">
    <location>
        <begin position="9"/>
        <end position="27"/>
    </location>
</feature>
<feature type="transmembrane region" description="Helical" evidence="1">
    <location>
        <begin position="68"/>
        <end position="86"/>
    </location>
</feature>
<dbReference type="AlphaFoldDB" id="A0A1M4Z0N9"/>
<reference evidence="3 4" key="1">
    <citation type="submission" date="2016-11" db="EMBL/GenBank/DDBJ databases">
        <authorList>
            <person name="Jaros S."/>
            <person name="Januszkiewicz K."/>
            <person name="Wedrychowicz H."/>
        </authorList>
    </citation>
    <scope>NUCLEOTIDE SEQUENCE [LARGE SCALE GENOMIC DNA]</scope>
    <source>
        <strain evidence="3 4">DSM 2631</strain>
    </source>
</reference>
<accession>A0A1M4Z0N9</accession>
<dbReference type="Proteomes" id="UP000184035">
    <property type="component" value="Unassembled WGS sequence"/>
</dbReference>
<feature type="transmembrane region" description="Helical" evidence="1">
    <location>
        <begin position="123"/>
        <end position="141"/>
    </location>
</feature>
<gene>
    <name evidence="3" type="ORF">SAMN05443638_1354</name>
</gene>
<dbReference type="NCBIfam" id="NF037970">
    <property type="entry name" value="vanZ_1"/>
    <property type="match status" value="1"/>
</dbReference>
<sequence>MNLKNKQKISWILLIGWMAFIFIMSHQPGEVSSKQSNFVIYVFNALGLNLSDKLGDLATFIVRKGAHFSEYMILLFLVYNALRFYINNSKARILGVIIVFLYACTDEFHQLFIEGRSGQFKDVLIDTFGGAFGALITLAISKFKKNK</sequence>